<feature type="transmembrane region" description="Helical" evidence="6">
    <location>
        <begin position="177"/>
        <end position="205"/>
    </location>
</feature>
<feature type="transmembrane region" description="Helical" evidence="6">
    <location>
        <begin position="332"/>
        <end position="355"/>
    </location>
</feature>
<feature type="transmembrane region" description="Helical" evidence="6">
    <location>
        <begin position="83"/>
        <end position="107"/>
    </location>
</feature>
<reference evidence="7 8" key="1">
    <citation type="submission" date="2020-07" db="EMBL/GenBank/DDBJ databases">
        <title>Sequencing the genomes of 1000 actinobacteria strains.</title>
        <authorList>
            <person name="Klenk H.-P."/>
        </authorList>
    </citation>
    <scope>NUCLEOTIDE SEQUENCE [LARGE SCALE GENOMIC DNA]</scope>
    <source>
        <strain evidence="7 8">DSM 23819</strain>
    </source>
</reference>
<evidence type="ECO:0000256" key="6">
    <source>
        <dbReference type="SAM" id="Phobius"/>
    </source>
</evidence>
<sequence>MRNMLYSGLARSIGFIPQGIAMLAISYLVIHHYGVETFTGYAVIASVMLLIPLNSLGVGASLTQSIAANGVGDEHAVRTGLTASRVLTVSMLFLAIVSTALGLAGVWPELLGDAAGANTFTAIALVIYAMSFVPGLGPSVLLGADRNHVAILGQSLQAPIALALVGVLILGDFSPDWVIVVPALAAFLVNLVTMGLSARLTGFPWARVIARIPSRAKFPGARIRSLSGPMLVTSLCLPIAFLCDRIILSHVSTTAAVADYTVVTQIFAPVTGLIVAGAQPLWPMYTRARARGEAGPNLKAVLAIFMLGTVLVCAVLVAVADRIGTIIGGDEINLGYFLPFVTAVVMCIQAVTYPLAMSLMDPAGARFVAICAVITVPCNITLSILLSERMGAPGPLVSLIIVSTVVQVIPVSIFARRRSRSGEEIALS</sequence>
<comment type="caution">
    <text evidence="7">The sequence shown here is derived from an EMBL/GenBank/DDBJ whole genome shotgun (WGS) entry which is preliminary data.</text>
</comment>
<dbReference type="InterPro" id="IPR050833">
    <property type="entry name" value="Poly_Biosynth_Transport"/>
</dbReference>
<keyword evidence="2" id="KW-1003">Cell membrane</keyword>
<keyword evidence="4 6" id="KW-1133">Transmembrane helix</keyword>
<dbReference type="EMBL" id="JACCAA010000001">
    <property type="protein sequence ID" value="NYG59727.1"/>
    <property type="molecule type" value="Genomic_DNA"/>
</dbReference>
<evidence type="ECO:0000256" key="1">
    <source>
        <dbReference type="ARBA" id="ARBA00004651"/>
    </source>
</evidence>
<feature type="transmembrane region" description="Helical" evidence="6">
    <location>
        <begin position="149"/>
        <end position="171"/>
    </location>
</feature>
<keyword evidence="8" id="KW-1185">Reference proteome</keyword>
<evidence type="ECO:0000256" key="2">
    <source>
        <dbReference type="ARBA" id="ARBA00022475"/>
    </source>
</evidence>
<comment type="subcellular location">
    <subcellularLocation>
        <location evidence="1">Cell membrane</location>
        <topology evidence="1">Multi-pass membrane protein</topology>
    </subcellularLocation>
</comment>
<feature type="transmembrane region" description="Helical" evidence="6">
    <location>
        <begin position="367"/>
        <end position="386"/>
    </location>
</feature>
<keyword evidence="5 6" id="KW-0472">Membrane</keyword>
<organism evidence="7 8">
    <name type="scientific">Nocardioides daedukensis</name>
    <dbReference type="NCBI Taxonomy" id="634462"/>
    <lineage>
        <taxon>Bacteria</taxon>
        <taxon>Bacillati</taxon>
        <taxon>Actinomycetota</taxon>
        <taxon>Actinomycetes</taxon>
        <taxon>Propionibacteriales</taxon>
        <taxon>Nocardioidaceae</taxon>
        <taxon>Nocardioides</taxon>
    </lineage>
</organism>
<evidence type="ECO:0000313" key="7">
    <source>
        <dbReference type="EMBL" id="NYG59727.1"/>
    </source>
</evidence>
<feature type="transmembrane region" description="Helical" evidence="6">
    <location>
        <begin position="300"/>
        <end position="320"/>
    </location>
</feature>
<name>A0A7Y9UQX1_9ACTN</name>
<dbReference type="PANTHER" id="PTHR30250:SF11">
    <property type="entry name" value="O-ANTIGEN TRANSPORTER-RELATED"/>
    <property type="match status" value="1"/>
</dbReference>
<feature type="transmembrane region" description="Helical" evidence="6">
    <location>
        <begin position="119"/>
        <end position="142"/>
    </location>
</feature>
<keyword evidence="3 6" id="KW-0812">Transmembrane</keyword>
<evidence type="ECO:0000256" key="5">
    <source>
        <dbReference type="ARBA" id="ARBA00023136"/>
    </source>
</evidence>
<feature type="transmembrane region" description="Helical" evidence="6">
    <location>
        <begin position="40"/>
        <end position="62"/>
    </location>
</feature>
<dbReference type="GO" id="GO:0005886">
    <property type="term" value="C:plasma membrane"/>
    <property type="evidence" value="ECO:0007669"/>
    <property type="project" value="UniProtKB-SubCell"/>
</dbReference>
<proteinExistence type="predicted"/>
<feature type="transmembrane region" description="Helical" evidence="6">
    <location>
        <begin position="12"/>
        <end position="34"/>
    </location>
</feature>
<feature type="transmembrane region" description="Helical" evidence="6">
    <location>
        <begin position="226"/>
        <end position="248"/>
    </location>
</feature>
<evidence type="ECO:0000313" key="8">
    <source>
        <dbReference type="Proteomes" id="UP000540656"/>
    </source>
</evidence>
<feature type="transmembrane region" description="Helical" evidence="6">
    <location>
        <begin position="392"/>
        <end position="415"/>
    </location>
</feature>
<feature type="transmembrane region" description="Helical" evidence="6">
    <location>
        <begin position="260"/>
        <end position="279"/>
    </location>
</feature>
<gene>
    <name evidence="7" type="ORF">BJ980_002650</name>
</gene>
<dbReference type="Proteomes" id="UP000540656">
    <property type="component" value="Unassembled WGS sequence"/>
</dbReference>
<dbReference type="AlphaFoldDB" id="A0A7Y9UQX1"/>
<dbReference type="RefSeq" id="WP_179502743.1">
    <property type="nucleotide sequence ID" value="NZ_JACCAA010000001.1"/>
</dbReference>
<evidence type="ECO:0000256" key="4">
    <source>
        <dbReference type="ARBA" id="ARBA00022989"/>
    </source>
</evidence>
<dbReference type="PANTHER" id="PTHR30250">
    <property type="entry name" value="PST FAMILY PREDICTED COLANIC ACID TRANSPORTER"/>
    <property type="match status" value="1"/>
</dbReference>
<accession>A0A7Y9UQX1</accession>
<protein>
    <submittedName>
        <fullName evidence="7">O-antigen/teichoic acid export membrane protein</fullName>
    </submittedName>
</protein>
<evidence type="ECO:0000256" key="3">
    <source>
        <dbReference type="ARBA" id="ARBA00022692"/>
    </source>
</evidence>